<name>A0ABR6ETH6_9SPHI</name>
<dbReference type="SUPFAM" id="SSF56935">
    <property type="entry name" value="Porins"/>
    <property type="match status" value="1"/>
</dbReference>
<reference evidence="5 6" key="1">
    <citation type="submission" date="2019-11" db="EMBL/GenBank/DDBJ databases">
        <title>Description of Pedobacter sp. LMG 31462T.</title>
        <authorList>
            <person name="Carlier A."/>
            <person name="Qi S."/>
            <person name="Vandamme P."/>
        </authorList>
    </citation>
    <scope>NUCLEOTIDE SEQUENCE [LARGE SCALE GENOMIC DNA]</scope>
    <source>
        <strain evidence="5 6">LMG 31462</strain>
    </source>
</reference>
<evidence type="ECO:0000256" key="1">
    <source>
        <dbReference type="ARBA" id="ARBA00004442"/>
    </source>
</evidence>
<keyword evidence="6" id="KW-1185">Reference proteome</keyword>
<dbReference type="Proteomes" id="UP000636110">
    <property type="component" value="Unassembled WGS sequence"/>
</dbReference>
<organism evidence="5 6">
    <name type="scientific">Pedobacter gandavensis</name>
    <dbReference type="NCBI Taxonomy" id="2679963"/>
    <lineage>
        <taxon>Bacteria</taxon>
        <taxon>Pseudomonadati</taxon>
        <taxon>Bacteroidota</taxon>
        <taxon>Sphingobacteriia</taxon>
        <taxon>Sphingobacteriales</taxon>
        <taxon>Sphingobacteriaceae</taxon>
        <taxon>Pedobacter</taxon>
    </lineage>
</organism>
<proteinExistence type="predicted"/>
<dbReference type="Gene3D" id="2.40.170.20">
    <property type="entry name" value="TonB-dependent receptor, beta-barrel domain"/>
    <property type="match status" value="1"/>
</dbReference>
<evidence type="ECO:0000256" key="4">
    <source>
        <dbReference type="SAM" id="SignalP"/>
    </source>
</evidence>
<protein>
    <submittedName>
        <fullName evidence="5">TonB-dependent receptor</fullName>
    </submittedName>
</protein>
<evidence type="ECO:0000313" key="5">
    <source>
        <dbReference type="EMBL" id="MBB2148124.1"/>
    </source>
</evidence>
<keyword evidence="4" id="KW-0732">Signal</keyword>
<dbReference type="InterPro" id="IPR036942">
    <property type="entry name" value="Beta-barrel_TonB_sf"/>
</dbReference>
<comment type="subcellular location">
    <subcellularLocation>
        <location evidence="1">Cell outer membrane</location>
    </subcellularLocation>
</comment>
<comment type="caution">
    <text evidence="5">The sequence shown here is derived from an EMBL/GenBank/DDBJ whole genome shotgun (WGS) entry which is preliminary data.</text>
</comment>
<dbReference type="Gene3D" id="2.60.40.1120">
    <property type="entry name" value="Carboxypeptidase-like, regulatory domain"/>
    <property type="match status" value="1"/>
</dbReference>
<evidence type="ECO:0000256" key="2">
    <source>
        <dbReference type="ARBA" id="ARBA00023136"/>
    </source>
</evidence>
<dbReference type="InterPro" id="IPR008969">
    <property type="entry name" value="CarboxyPept-like_regulatory"/>
</dbReference>
<evidence type="ECO:0000313" key="6">
    <source>
        <dbReference type="Proteomes" id="UP000636110"/>
    </source>
</evidence>
<keyword evidence="5" id="KW-0675">Receptor</keyword>
<gene>
    <name evidence="5" type="ORF">GM920_04275</name>
</gene>
<dbReference type="Pfam" id="PF13715">
    <property type="entry name" value="CarbopepD_reg_2"/>
    <property type="match status" value="1"/>
</dbReference>
<keyword evidence="3" id="KW-0998">Cell outer membrane</keyword>
<dbReference type="RefSeq" id="WP_182953734.1">
    <property type="nucleotide sequence ID" value="NZ_WNXC01000001.1"/>
</dbReference>
<feature type="signal peptide" evidence="4">
    <location>
        <begin position="1"/>
        <end position="22"/>
    </location>
</feature>
<dbReference type="SUPFAM" id="SSF49464">
    <property type="entry name" value="Carboxypeptidase regulatory domain-like"/>
    <property type="match status" value="1"/>
</dbReference>
<keyword evidence="2" id="KW-0472">Membrane</keyword>
<sequence length="719" mass="80729">MMLNKKISLFLGFMLCHFFNYGQTVLSGKVQSADGLPMPGVSIRLKNLALGTSTDANGQFRFTANVSGNQLIRASAVGYQTDSLQMMIKGDSLLFNFTLHEDSHNLAGIQILNKRTLTEVNPDYTLGPIALVLTAGAAADVTAALQTYPGAAPAGNETGFFVRGGTAAETVVLFDGMLVKNAFGSRLPDLANRSRFSPFLFDKTTFSTNGYGAGAGQALSSILTMDTRGLAPKSSTEFSLISLGLGAAHTHRFKNSSLTLGGNYYNFSPYNSLVPQYTLWEKDPEQKQLSLDYKLKTSAKGMFKVYTDYSDTKLSFKINNPNYASPDLLYNRNKNLYFNSNYQDFVGRDWKMFAGVSYNKTQESGQVNAEAYHQNDEVWHQKLFFTRKFRGSSLLNIGGELFENTRGEGYAGMSRKYSDVLAAGFAESELYFTDQLNLKSGLRLESSSYLKKMNLAPRTALYYQPDLKNKLVASYGIYYQKPDDSFLTQTASLDYEKSIQYALEYELKILFRILRVSAYLKDYQQLVKIKTPVFSGFQAYGPPLEIYDFNNNGKGYAKGFEVFWKDKQSVKLTEYYVSYSYLDTKRDYLDFETSARPSFAPKHTFNLVAMRGTADVHWQFSATYTFSSGRSYYNPLNKVFMGDKTQHNHNLSLGITHLPGWIKGFSAFNLNVNNILGLKNVYGYRYAYDGSRREAIFPPAKRSVLLSFLMNINGDGFNH</sequence>
<feature type="chain" id="PRO_5046146571" evidence="4">
    <location>
        <begin position="23"/>
        <end position="719"/>
    </location>
</feature>
<accession>A0ABR6ETH6</accession>
<evidence type="ECO:0000256" key="3">
    <source>
        <dbReference type="ARBA" id="ARBA00023237"/>
    </source>
</evidence>
<dbReference type="EMBL" id="WNXC01000001">
    <property type="protein sequence ID" value="MBB2148124.1"/>
    <property type="molecule type" value="Genomic_DNA"/>
</dbReference>